<keyword evidence="1" id="KW-1133">Transmembrane helix</keyword>
<accession>F0SHF2</accession>
<keyword evidence="1" id="KW-0472">Membrane</keyword>
<organism evidence="2 3">
    <name type="scientific">Rubinisphaera brasiliensis (strain ATCC 49424 / DSM 5305 / JCM 21570 / IAM 15109 / NBRC 103401 / IFAM 1448)</name>
    <name type="common">Planctomyces brasiliensis</name>
    <dbReference type="NCBI Taxonomy" id="756272"/>
    <lineage>
        <taxon>Bacteria</taxon>
        <taxon>Pseudomonadati</taxon>
        <taxon>Planctomycetota</taxon>
        <taxon>Planctomycetia</taxon>
        <taxon>Planctomycetales</taxon>
        <taxon>Planctomycetaceae</taxon>
        <taxon>Rubinisphaera</taxon>
    </lineage>
</organism>
<feature type="transmembrane region" description="Helical" evidence="1">
    <location>
        <begin position="179"/>
        <end position="202"/>
    </location>
</feature>
<proteinExistence type="predicted"/>
<dbReference type="HOGENOM" id="CLU_045816_0_0_0"/>
<evidence type="ECO:0000313" key="2">
    <source>
        <dbReference type="EMBL" id="ADY61707.1"/>
    </source>
</evidence>
<dbReference type="Pfam" id="PF12679">
    <property type="entry name" value="ABC2_membrane_2"/>
    <property type="match status" value="1"/>
</dbReference>
<feature type="transmembrane region" description="Helical" evidence="1">
    <location>
        <begin position="222"/>
        <end position="245"/>
    </location>
</feature>
<feature type="transmembrane region" description="Helical" evidence="1">
    <location>
        <begin position="453"/>
        <end position="475"/>
    </location>
</feature>
<dbReference type="eggNOG" id="COG1277">
    <property type="taxonomic scope" value="Bacteria"/>
</dbReference>
<evidence type="ECO:0000313" key="3">
    <source>
        <dbReference type="Proteomes" id="UP000006860"/>
    </source>
</evidence>
<dbReference type="EMBL" id="CP002546">
    <property type="protein sequence ID" value="ADY61707.1"/>
    <property type="molecule type" value="Genomic_DNA"/>
</dbReference>
<reference evidence="3" key="1">
    <citation type="submission" date="2011-02" db="EMBL/GenBank/DDBJ databases">
        <title>The complete genome of Planctomyces brasiliensis DSM 5305.</title>
        <authorList>
            <person name="Lucas S."/>
            <person name="Copeland A."/>
            <person name="Lapidus A."/>
            <person name="Bruce D."/>
            <person name="Goodwin L."/>
            <person name="Pitluck S."/>
            <person name="Kyrpides N."/>
            <person name="Mavromatis K."/>
            <person name="Pagani I."/>
            <person name="Ivanova N."/>
            <person name="Ovchinnikova G."/>
            <person name="Lu M."/>
            <person name="Detter J.C."/>
            <person name="Han C."/>
            <person name="Land M."/>
            <person name="Hauser L."/>
            <person name="Markowitz V."/>
            <person name="Cheng J.-F."/>
            <person name="Hugenholtz P."/>
            <person name="Woyke T."/>
            <person name="Wu D."/>
            <person name="Tindall B."/>
            <person name="Pomrenke H.G."/>
            <person name="Brambilla E."/>
            <person name="Klenk H.-P."/>
            <person name="Eisen J.A."/>
        </authorList>
    </citation>
    <scope>NUCLEOTIDE SEQUENCE [LARGE SCALE GENOMIC DNA]</scope>
    <source>
        <strain evidence="3">ATCC 49424 / DSM 5305 / JCM 21570 / NBRC 103401 / IFAM 1448</strain>
    </source>
</reference>
<dbReference type="PANTHER" id="PTHR43471">
    <property type="entry name" value="ABC TRANSPORTER PERMEASE"/>
    <property type="match status" value="1"/>
</dbReference>
<dbReference type="GO" id="GO:0140359">
    <property type="term" value="F:ABC-type transporter activity"/>
    <property type="evidence" value="ECO:0007669"/>
    <property type="project" value="InterPro"/>
</dbReference>
<feature type="transmembrane region" description="Helical" evidence="1">
    <location>
        <begin position="139"/>
        <end position="158"/>
    </location>
</feature>
<protein>
    <recommendedName>
        <fullName evidence="4">DUF3526 domain-containing protein</fullName>
    </recommendedName>
</protein>
<dbReference type="RefSeq" id="WP_013630413.1">
    <property type="nucleotide sequence ID" value="NC_015174.1"/>
</dbReference>
<gene>
    <name evidence="2" type="ordered locus">Plabr_4132</name>
</gene>
<evidence type="ECO:0000256" key="1">
    <source>
        <dbReference type="SAM" id="Phobius"/>
    </source>
</evidence>
<sequence length="481" mass="54136">MNGFRNQIRLLALLVKLELSYLKRERWILLSCLAFSLMLSGELFLTARDMHEFRAETQLAEREARQNWLNQGDRDPHGAAHHGTFLFKPVSPLGLFEPGLFPYSGTTIRIEAHTRHRLTNRPAENAANVLRNSFLSPAALVQGGLPLLLILLGCGMLARERQQKTLPLIRSLGVPWGTVVLGKACSLWLVALGLSAPYWGTLLWTQLASPGMWNTVNVSQDMFLRASLLLAGAWFYLLCWSLFIVAVSARTRPGSMAFTVLLVFWSVTTFCLPPLTTNLVAISSPLPTQEEAKKWSDRKKYGDDSSGNIFRTIREDLEKELLAEHNVDSIKDLPFNFDGLYMMAAEEATDEFAQQDADELARLMQPYERAIAMGSYVSPYLAMHRVSMSLAGTDEWHHNHFDQQAEAYRRHLVLVVNQADSQKETPDALRGAALWEAVREFQYQPPSLTELGAALWIPVVVLIVWLGISLTLLFTPVDHFS</sequence>
<dbReference type="OrthoDB" id="184009at2"/>
<dbReference type="STRING" id="756272.Plabr_4132"/>
<dbReference type="AlphaFoldDB" id="F0SHF2"/>
<evidence type="ECO:0008006" key="4">
    <source>
        <dbReference type="Google" id="ProtNLM"/>
    </source>
</evidence>
<name>F0SHF2_RUBBR</name>
<dbReference type="InterPro" id="IPR021913">
    <property type="entry name" value="DUF3526"/>
</dbReference>
<dbReference type="Proteomes" id="UP000006860">
    <property type="component" value="Chromosome"/>
</dbReference>
<feature type="transmembrane region" description="Helical" evidence="1">
    <location>
        <begin position="257"/>
        <end position="275"/>
    </location>
</feature>
<feature type="transmembrane region" description="Helical" evidence="1">
    <location>
        <begin position="27"/>
        <end position="47"/>
    </location>
</feature>
<dbReference type="PANTHER" id="PTHR43471:SF1">
    <property type="entry name" value="ABC TRANSPORTER PERMEASE PROTEIN NOSY-RELATED"/>
    <property type="match status" value="1"/>
</dbReference>
<dbReference type="Pfam" id="PF12040">
    <property type="entry name" value="DUF3526"/>
    <property type="match status" value="1"/>
</dbReference>
<keyword evidence="1" id="KW-0812">Transmembrane</keyword>
<dbReference type="GO" id="GO:0005886">
    <property type="term" value="C:plasma membrane"/>
    <property type="evidence" value="ECO:0007669"/>
    <property type="project" value="UniProtKB-SubCell"/>
</dbReference>
<dbReference type="KEGG" id="pbs:Plabr_4132"/>
<keyword evidence="3" id="KW-1185">Reference proteome</keyword>